<dbReference type="AlphaFoldDB" id="A0A3S0BZH8"/>
<dbReference type="InterPro" id="IPR002994">
    <property type="entry name" value="Surf1/Shy1"/>
</dbReference>
<evidence type="ECO:0000256" key="4">
    <source>
        <dbReference type="ARBA" id="ARBA00022989"/>
    </source>
</evidence>
<name>A0A3S0BZH8_9CORY</name>
<gene>
    <name evidence="8" type="ORF">EAH68_13480</name>
</gene>
<comment type="similarity">
    <text evidence="2 6">Belongs to the SURF1 family.</text>
</comment>
<dbReference type="PANTHER" id="PTHR23427">
    <property type="entry name" value="SURFEIT LOCUS PROTEIN"/>
    <property type="match status" value="1"/>
</dbReference>
<dbReference type="RefSeq" id="WP_126121865.1">
    <property type="nucleotide sequence ID" value="NZ_RXHJ01000022.1"/>
</dbReference>
<dbReference type="EMBL" id="RXHJ01000022">
    <property type="protein sequence ID" value="RSZ61392.1"/>
    <property type="molecule type" value="Genomic_DNA"/>
</dbReference>
<comment type="subcellular location">
    <subcellularLocation>
        <location evidence="6">Cell membrane</location>
        <topology evidence="6">Multi-pass membrane protein</topology>
    </subcellularLocation>
    <subcellularLocation>
        <location evidence="1">Membrane</location>
    </subcellularLocation>
</comment>
<dbReference type="PANTHER" id="PTHR23427:SF2">
    <property type="entry name" value="SURFEIT LOCUS PROTEIN 1"/>
    <property type="match status" value="1"/>
</dbReference>
<evidence type="ECO:0000313" key="8">
    <source>
        <dbReference type="EMBL" id="RSZ61392.1"/>
    </source>
</evidence>
<evidence type="ECO:0000256" key="1">
    <source>
        <dbReference type="ARBA" id="ARBA00004370"/>
    </source>
</evidence>
<protein>
    <recommendedName>
        <fullName evidence="6">SURF1-like protein</fullName>
    </recommendedName>
</protein>
<proteinExistence type="inferred from homology"/>
<feature type="compositionally biased region" description="Basic and acidic residues" evidence="7">
    <location>
        <begin position="296"/>
        <end position="316"/>
    </location>
</feature>
<dbReference type="PROSITE" id="PS50895">
    <property type="entry name" value="SURF1"/>
    <property type="match status" value="1"/>
</dbReference>
<evidence type="ECO:0000256" key="2">
    <source>
        <dbReference type="ARBA" id="ARBA00007165"/>
    </source>
</evidence>
<dbReference type="OrthoDB" id="9807214at2"/>
<feature type="region of interest" description="Disordered" evidence="7">
    <location>
        <begin position="264"/>
        <end position="316"/>
    </location>
</feature>
<dbReference type="Pfam" id="PF02104">
    <property type="entry name" value="SURF1"/>
    <property type="match status" value="1"/>
</dbReference>
<evidence type="ECO:0000313" key="9">
    <source>
        <dbReference type="Proteomes" id="UP000274907"/>
    </source>
</evidence>
<evidence type="ECO:0000256" key="7">
    <source>
        <dbReference type="SAM" id="MobiDB-lite"/>
    </source>
</evidence>
<organism evidence="8 9">
    <name type="scientific">Corynebacterium hylobatis</name>
    <dbReference type="NCBI Taxonomy" id="1859290"/>
    <lineage>
        <taxon>Bacteria</taxon>
        <taxon>Bacillati</taxon>
        <taxon>Actinomycetota</taxon>
        <taxon>Actinomycetes</taxon>
        <taxon>Mycobacteriales</taxon>
        <taxon>Corynebacteriaceae</taxon>
        <taxon>Corynebacterium</taxon>
    </lineage>
</organism>
<keyword evidence="9" id="KW-1185">Reference proteome</keyword>
<accession>A0A3S0BZH8</accession>
<keyword evidence="3 6" id="KW-0812">Transmembrane</keyword>
<dbReference type="GO" id="GO:0005886">
    <property type="term" value="C:plasma membrane"/>
    <property type="evidence" value="ECO:0007669"/>
    <property type="project" value="UniProtKB-SubCell"/>
</dbReference>
<evidence type="ECO:0000256" key="5">
    <source>
        <dbReference type="ARBA" id="ARBA00023136"/>
    </source>
</evidence>
<feature type="transmembrane region" description="Helical" evidence="6">
    <location>
        <begin position="231"/>
        <end position="250"/>
    </location>
</feature>
<keyword evidence="5 6" id="KW-0472">Membrane</keyword>
<comment type="caution">
    <text evidence="8">The sequence shown here is derived from an EMBL/GenBank/DDBJ whole genome shotgun (WGS) entry which is preliminary data.</text>
</comment>
<feature type="compositionally biased region" description="Low complexity" evidence="7">
    <location>
        <begin position="270"/>
        <end position="293"/>
    </location>
</feature>
<evidence type="ECO:0000256" key="6">
    <source>
        <dbReference type="RuleBase" id="RU363076"/>
    </source>
</evidence>
<dbReference type="InterPro" id="IPR045214">
    <property type="entry name" value="Surf1/Surf4"/>
</dbReference>
<feature type="transmembrane region" description="Helical" evidence="6">
    <location>
        <begin position="21"/>
        <end position="42"/>
    </location>
</feature>
<keyword evidence="6" id="KW-1003">Cell membrane</keyword>
<dbReference type="CDD" id="cd06662">
    <property type="entry name" value="SURF1"/>
    <property type="match status" value="1"/>
</dbReference>
<keyword evidence="4 6" id="KW-1133">Transmembrane helix</keyword>
<sequence>MSTTRQRYGSAHSRGKKGWRVFLKPGWVFMFLAIVAFSYAAFSFLAPWQLGKDDDIVQRNEQIDAAFRVDPVPATEIFGPDGTVSPEDEWRRVTLQGRYLTDDEVLLRLRPVDTSPAFQALTPFQLDSGEAILVNRGFTVPLDGNVPDITAAPTGHLTITGHARFNEQMPGSEPLTDHGYRQVYGINTDQIGQVVGVDLAHDFVQLSEGEPGALNAIPIPQLDRGSHLSYGFQWIAFGIMAPLGLGYFIWAEIRERRRVRAEEQELIDSPATPTQPESPEAPTEAAAATAPAARSRYGDARPDHYGRLAKRERERF</sequence>
<reference evidence="8 9" key="1">
    <citation type="submission" date="2018-12" db="EMBL/GenBank/DDBJ databases">
        <title>YIM 101343 draft genome.</title>
        <authorList>
            <person name="Chen X."/>
        </authorList>
    </citation>
    <scope>NUCLEOTIDE SEQUENCE [LARGE SCALE GENOMIC DNA]</scope>
    <source>
        <strain evidence="8 9">YIM 101343</strain>
    </source>
</reference>
<dbReference type="Proteomes" id="UP000274907">
    <property type="component" value="Unassembled WGS sequence"/>
</dbReference>
<evidence type="ECO:0000256" key="3">
    <source>
        <dbReference type="ARBA" id="ARBA00022692"/>
    </source>
</evidence>